<accession>A0A657LUZ4</accession>
<name>A0A657LUZ4_9HYPH</name>
<dbReference type="EMBL" id="LSRP01000080">
    <property type="protein sequence ID" value="OJF97769.1"/>
    <property type="molecule type" value="Genomic_DNA"/>
</dbReference>
<feature type="domain" description="Methyltransferase FkbM" evidence="1">
    <location>
        <begin position="44"/>
        <end position="177"/>
    </location>
</feature>
<comment type="caution">
    <text evidence="2">The sequence shown here is derived from an EMBL/GenBank/DDBJ whole genome shotgun (WGS) entry which is preliminary data.</text>
</comment>
<evidence type="ECO:0000313" key="2">
    <source>
        <dbReference type="EMBL" id="OJF97769.1"/>
    </source>
</evidence>
<evidence type="ECO:0000259" key="1">
    <source>
        <dbReference type="Pfam" id="PF05050"/>
    </source>
</evidence>
<dbReference type="AlphaFoldDB" id="A0A657LUZ4"/>
<dbReference type="InterPro" id="IPR029063">
    <property type="entry name" value="SAM-dependent_MTases_sf"/>
</dbReference>
<proteinExistence type="predicted"/>
<dbReference type="GO" id="GO:0032259">
    <property type="term" value="P:methylation"/>
    <property type="evidence" value="ECO:0007669"/>
    <property type="project" value="UniProtKB-KW"/>
</dbReference>
<keyword evidence="2" id="KW-0489">Methyltransferase</keyword>
<protein>
    <submittedName>
        <fullName evidence="2">Methyltransferase FkbM</fullName>
    </submittedName>
</protein>
<dbReference type="OrthoDB" id="9814604at2"/>
<dbReference type="InterPro" id="IPR052514">
    <property type="entry name" value="SAM-dependent_MTase"/>
</dbReference>
<dbReference type="RefSeq" id="WP_071832843.1">
    <property type="nucleotide sequence ID" value="NZ_LSRP01000080.1"/>
</dbReference>
<dbReference type="PANTHER" id="PTHR34203:SF15">
    <property type="entry name" value="SLL1173 PROTEIN"/>
    <property type="match status" value="1"/>
</dbReference>
<dbReference type="GO" id="GO:0008168">
    <property type="term" value="F:methyltransferase activity"/>
    <property type="evidence" value="ECO:0007669"/>
    <property type="project" value="UniProtKB-KW"/>
</dbReference>
<organism evidence="2 3">
    <name type="scientific">Pararhizobium antarcticum</name>
    <dbReference type="NCBI Taxonomy" id="1798805"/>
    <lineage>
        <taxon>Bacteria</taxon>
        <taxon>Pseudomonadati</taxon>
        <taxon>Pseudomonadota</taxon>
        <taxon>Alphaproteobacteria</taxon>
        <taxon>Hyphomicrobiales</taxon>
        <taxon>Rhizobiaceae</taxon>
        <taxon>Rhizobium/Agrobacterium group</taxon>
        <taxon>Pararhizobium</taxon>
    </lineage>
</organism>
<dbReference type="PANTHER" id="PTHR34203">
    <property type="entry name" value="METHYLTRANSFERASE, FKBM FAMILY PROTEIN"/>
    <property type="match status" value="1"/>
</dbReference>
<sequence length="248" mass="27489">MSRSVATSLGMARSLAIYYGLPWRRTRLKLFYAQLIRPGDLVFDIGAHVGSRSRTLLSLGARVVAIEPQPAFADFIEKHFSRELEGFERVAVGCQTGEIELHISSRHPTVTSISTDFLTRAKTAQGFEAVTWDQTIKVPMVTLDDLIRKYGCPAFCKIDVEGAEADIIRGASQAIPLIAFEYLPPMPDLSLQALDAIECLGDYRYNRVVGEQHHFVHAQWLTAPKLREVLAALPASEPSGDIYARLSS</sequence>
<keyword evidence="3" id="KW-1185">Reference proteome</keyword>
<dbReference type="Gene3D" id="3.40.50.150">
    <property type="entry name" value="Vaccinia Virus protein VP39"/>
    <property type="match status" value="1"/>
</dbReference>
<dbReference type="InterPro" id="IPR006342">
    <property type="entry name" value="FkbM_mtfrase"/>
</dbReference>
<evidence type="ECO:0000313" key="3">
    <source>
        <dbReference type="Proteomes" id="UP000182661"/>
    </source>
</evidence>
<keyword evidence="2" id="KW-0808">Transferase</keyword>
<dbReference type="Pfam" id="PF05050">
    <property type="entry name" value="Methyltransf_21"/>
    <property type="match status" value="1"/>
</dbReference>
<dbReference type="NCBIfam" id="TIGR01444">
    <property type="entry name" value="fkbM_fam"/>
    <property type="match status" value="1"/>
</dbReference>
<dbReference type="SUPFAM" id="SSF53335">
    <property type="entry name" value="S-adenosyl-L-methionine-dependent methyltransferases"/>
    <property type="match status" value="1"/>
</dbReference>
<dbReference type="Proteomes" id="UP000182661">
    <property type="component" value="Unassembled WGS sequence"/>
</dbReference>
<gene>
    <name evidence="2" type="ORF">AX760_16035</name>
</gene>
<reference evidence="2 3" key="1">
    <citation type="submission" date="2016-02" db="EMBL/GenBank/DDBJ databases">
        <title>Genome sequencing of a beta-galactosidase producing bacteria Rhizobium sp. 59.</title>
        <authorList>
            <person name="Wang D."/>
            <person name="Kot W."/>
            <person name="Qin Y."/>
            <person name="Hansen L."/>
            <person name="Naqvi K."/>
            <person name="Rensing C."/>
        </authorList>
    </citation>
    <scope>NUCLEOTIDE SEQUENCE [LARGE SCALE GENOMIC DNA]</scope>
    <source>
        <strain evidence="2 3">59</strain>
    </source>
</reference>